<protein>
    <submittedName>
        <fullName evidence="2">Uncharacterized protein</fullName>
    </submittedName>
</protein>
<comment type="caution">
    <text evidence="2">The sequence shown here is derived from an EMBL/GenBank/DDBJ whole genome shotgun (WGS) entry which is preliminary data.</text>
</comment>
<evidence type="ECO:0000313" key="2">
    <source>
        <dbReference type="EMBL" id="KAI5083548.1"/>
    </source>
</evidence>
<organism evidence="2 3">
    <name type="scientific">Adiantum capillus-veneris</name>
    <name type="common">Maidenhair fern</name>
    <dbReference type="NCBI Taxonomy" id="13818"/>
    <lineage>
        <taxon>Eukaryota</taxon>
        <taxon>Viridiplantae</taxon>
        <taxon>Streptophyta</taxon>
        <taxon>Embryophyta</taxon>
        <taxon>Tracheophyta</taxon>
        <taxon>Polypodiopsida</taxon>
        <taxon>Polypodiidae</taxon>
        <taxon>Polypodiales</taxon>
        <taxon>Pteridineae</taxon>
        <taxon>Pteridaceae</taxon>
        <taxon>Vittarioideae</taxon>
        <taxon>Adiantum</taxon>
    </lineage>
</organism>
<feature type="non-terminal residue" evidence="2">
    <location>
        <position position="154"/>
    </location>
</feature>
<dbReference type="AlphaFoldDB" id="A0A9D4VC64"/>
<sequence length="154" mass="16574">MWPFEWNPTDPQSKPGSLKGGAPPATDGLPLPSGALQSLALSPYSRRTSRAPTRQLGSPISNMAPRDLSVGLPLYNNTCPFSLGQPALQLSASCNCCAPLCHAPARHLKPSLAVLSYNSAYQSPPLLFMQASAKWRSSFWRFLCMQGQMALPSS</sequence>
<dbReference type="Proteomes" id="UP000886520">
    <property type="component" value="Chromosome 3"/>
</dbReference>
<gene>
    <name evidence="2" type="ORF">GOP47_0003291</name>
</gene>
<accession>A0A9D4VC64</accession>
<reference evidence="2" key="1">
    <citation type="submission" date="2021-01" db="EMBL/GenBank/DDBJ databases">
        <title>Adiantum capillus-veneris genome.</title>
        <authorList>
            <person name="Fang Y."/>
            <person name="Liao Q."/>
        </authorList>
    </citation>
    <scope>NUCLEOTIDE SEQUENCE</scope>
    <source>
        <strain evidence="2">H3</strain>
        <tissue evidence="2">Leaf</tissue>
    </source>
</reference>
<keyword evidence="3" id="KW-1185">Reference proteome</keyword>
<feature type="region of interest" description="Disordered" evidence="1">
    <location>
        <begin position="1"/>
        <end position="32"/>
    </location>
</feature>
<evidence type="ECO:0000313" key="3">
    <source>
        <dbReference type="Proteomes" id="UP000886520"/>
    </source>
</evidence>
<name>A0A9D4VC64_ADICA</name>
<evidence type="ECO:0000256" key="1">
    <source>
        <dbReference type="SAM" id="MobiDB-lite"/>
    </source>
</evidence>
<dbReference type="EMBL" id="JABFUD020000002">
    <property type="protein sequence ID" value="KAI5083548.1"/>
    <property type="molecule type" value="Genomic_DNA"/>
</dbReference>
<proteinExistence type="predicted"/>